<evidence type="ECO:0000313" key="1">
    <source>
        <dbReference type="EMBL" id="KAL2349154.1"/>
    </source>
</evidence>
<dbReference type="PANTHER" id="PTHR33673:SF36">
    <property type="entry name" value="MYB-LIKE PROTEIN Q"/>
    <property type="match status" value="1"/>
</dbReference>
<proteinExistence type="predicted"/>
<reference evidence="1 2" key="1">
    <citation type="submission" date="2024-08" db="EMBL/GenBank/DDBJ databases">
        <title>Insights into the chromosomal genome structure of Flemingia macrophylla.</title>
        <authorList>
            <person name="Ding Y."/>
            <person name="Zhao Y."/>
            <person name="Bi W."/>
            <person name="Wu M."/>
            <person name="Zhao G."/>
            <person name="Gong Y."/>
            <person name="Li W."/>
            <person name="Zhang P."/>
        </authorList>
    </citation>
    <scope>NUCLEOTIDE SEQUENCE [LARGE SCALE GENOMIC DNA]</scope>
    <source>
        <strain evidence="1">DYQJB</strain>
        <tissue evidence="1">Leaf</tissue>
    </source>
</reference>
<evidence type="ECO:0000313" key="2">
    <source>
        <dbReference type="Proteomes" id="UP001603857"/>
    </source>
</evidence>
<organism evidence="1 2">
    <name type="scientific">Flemingia macrophylla</name>
    <dbReference type="NCBI Taxonomy" id="520843"/>
    <lineage>
        <taxon>Eukaryota</taxon>
        <taxon>Viridiplantae</taxon>
        <taxon>Streptophyta</taxon>
        <taxon>Embryophyta</taxon>
        <taxon>Tracheophyta</taxon>
        <taxon>Spermatophyta</taxon>
        <taxon>Magnoliopsida</taxon>
        <taxon>eudicotyledons</taxon>
        <taxon>Gunneridae</taxon>
        <taxon>Pentapetalae</taxon>
        <taxon>rosids</taxon>
        <taxon>fabids</taxon>
        <taxon>Fabales</taxon>
        <taxon>Fabaceae</taxon>
        <taxon>Papilionoideae</taxon>
        <taxon>50 kb inversion clade</taxon>
        <taxon>NPAAA clade</taxon>
        <taxon>indigoferoid/millettioid clade</taxon>
        <taxon>Phaseoleae</taxon>
        <taxon>Flemingia</taxon>
    </lineage>
</organism>
<name>A0ABD1NLY8_9FABA</name>
<dbReference type="Proteomes" id="UP001603857">
    <property type="component" value="Unassembled WGS sequence"/>
</dbReference>
<dbReference type="PANTHER" id="PTHR33673">
    <property type="entry name" value="SUPPRESSOR SRP40-LIKE PROTEIN"/>
    <property type="match status" value="1"/>
</dbReference>
<sequence length="269" mass="30131">MDQETFDHNTKDKQTEILLENIIDHSGSKYSSCESGSSIDSERQLNFINKGESGKNNYSNTHINCTNSISSSATRSSSSSSSSKSTLNDFLIREEEFKYISYDESTLASNLGNYYDSNGKTSDKSKVDNNLSISTTYKVYNLDHNQKNMLPTISPSTQVMDRSERYDAFRAPSSIFETNTNPSEWREKRNDSIKMGIPQKQSSRQTFELTRASRDVPMLPLCDTEGSLSVASATSASRQQTPASYDSTLHRIWPVFNNDGVQLMRAAHG</sequence>
<dbReference type="AlphaFoldDB" id="A0ABD1NLY8"/>
<gene>
    <name evidence="1" type="ORF">Fmac_003154</name>
</gene>
<protein>
    <submittedName>
        <fullName evidence="1">Uncharacterized protein</fullName>
    </submittedName>
</protein>
<dbReference type="EMBL" id="JBGMDY010000001">
    <property type="protein sequence ID" value="KAL2349154.1"/>
    <property type="molecule type" value="Genomic_DNA"/>
</dbReference>
<accession>A0ABD1NLY8</accession>
<keyword evidence="2" id="KW-1185">Reference proteome</keyword>
<comment type="caution">
    <text evidence="1">The sequence shown here is derived from an EMBL/GenBank/DDBJ whole genome shotgun (WGS) entry which is preliminary data.</text>
</comment>